<dbReference type="EC" id="4.1.1.65" evidence="3"/>
<evidence type="ECO:0000256" key="11">
    <source>
        <dbReference type="ARBA" id="ARBA00023264"/>
    </source>
</evidence>
<evidence type="ECO:0000256" key="6">
    <source>
        <dbReference type="ARBA" id="ARBA00022793"/>
    </source>
</evidence>
<protein>
    <recommendedName>
        <fullName evidence="3">phosphatidylserine decarboxylase</fullName>
        <ecNumber evidence="3">4.1.1.65</ecNumber>
    </recommendedName>
</protein>
<evidence type="ECO:0000313" key="14">
    <source>
        <dbReference type="EMBL" id="KKO08781.1"/>
    </source>
</evidence>
<dbReference type="NCBIfam" id="TIGR00163">
    <property type="entry name" value="PS_decarb"/>
    <property type="match status" value="1"/>
</dbReference>
<keyword evidence="4" id="KW-1003">Cell membrane</keyword>
<keyword evidence="6" id="KW-0210">Decarboxylase</keyword>
<evidence type="ECO:0000256" key="3">
    <source>
        <dbReference type="ARBA" id="ARBA00012243"/>
    </source>
</evidence>
<accession>A0A0F9VUL7</accession>
<comment type="pathway">
    <text evidence="13">Phospholipid metabolism; phosphatidylethanolamine biosynthesis.</text>
</comment>
<reference evidence="14" key="1">
    <citation type="journal article" date="2015" name="Nature">
        <title>Complex archaea that bridge the gap between prokaryotes and eukaryotes.</title>
        <authorList>
            <person name="Spang A."/>
            <person name="Saw J.H."/>
            <person name="Jorgensen S.L."/>
            <person name="Zaremba-Niedzwiedzka K."/>
            <person name="Martijn J."/>
            <person name="Lind A.E."/>
            <person name="van Eijk R."/>
            <person name="Schleper C."/>
            <person name="Guy L."/>
            <person name="Ettema T.J."/>
        </authorList>
    </citation>
    <scope>NUCLEOTIDE SEQUENCE</scope>
</reference>
<keyword evidence="8" id="KW-0472">Membrane</keyword>
<keyword evidence="9" id="KW-0594">Phospholipid biosynthesis</keyword>
<dbReference type="GO" id="GO:0006646">
    <property type="term" value="P:phosphatidylethanolamine biosynthetic process"/>
    <property type="evidence" value="ECO:0007669"/>
    <property type="project" value="UniProtKB-UniPathway"/>
</dbReference>
<dbReference type="PANTHER" id="PTHR10067:SF6">
    <property type="entry name" value="PHOSPHATIDYLSERINE DECARBOXYLASE PROENZYME, MITOCHONDRIAL"/>
    <property type="match status" value="1"/>
</dbReference>
<evidence type="ECO:0000256" key="13">
    <source>
        <dbReference type="ARBA" id="ARBA00024326"/>
    </source>
</evidence>
<dbReference type="Pfam" id="PF02666">
    <property type="entry name" value="PS_Dcarbxylase"/>
    <property type="match status" value="1"/>
</dbReference>
<keyword evidence="10" id="KW-0456">Lyase</keyword>
<evidence type="ECO:0000256" key="9">
    <source>
        <dbReference type="ARBA" id="ARBA00023209"/>
    </source>
</evidence>
<evidence type="ECO:0000256" key="12">
    <source>
        <dbReference type="ARBA" id="ARBA00023317"/>
    </source>
</evidence>
<keyword evidence="12" id="KW-0670">Pyruvate</keyword>
<comment type="caution">
    <text evidence="14">The sequence shown here is derived from an EMBL/GenBank/DDBJ whole genome shotgun (WGS) entry which is preliminary data.</text>
</comment>
<dbReference type="AlphaFoldDB" id="A0A0F9VUL7"/>
<dbReference type="InterPro" id="IPR003817">
    <property type="entry name" value="PS_Dcarbxylase"/>
</dbReference>
<dbReference type="UniPathway" id="UPA00558"/>
<dbReference type="HAMAP" id="MF_00662">
    <property type="entry name" value="PS_decarb_PSD_B_type1"/>
    <property type="match status" value="1"/>
</dbReference>
<dbReference type="InterPro" id="IPR033177">
    <property type="entry name" value="PSD-B"/>
</dbReference>
<name>A0A0F9VUL7_9ZZZZ</name>
<keyword evidence="7" id="KW-0443">Lipid metabolism</keyword>
<gene>
    <name evidence="14" type="ORF">LCGC14_0039000</name>
</gene>
<comment type="pathway">
    <text evidence="2">Lipid metabolism.</text>
</comment>
<proteinExistence type="inferred from homology"/>
<evidence type="ECO:0000256" key="7">
    <source>
        <dbReference type="ARBA" id="ARBA00023098"/>
    </source>
</evidence>
<organism evidence="14">
    <name type="scientific">marine sediment metagenome</name>
    <dbReference type="NCBI Taxonomy" id="412755"/>
    <lineage>
        <taxon>unclassified sequences</taxon>
        <taxon>metagenomes</taxon>
        <taxon>ecological metagenomes</taxon>
    </lineage>
</organism>
<evidence type="ECO:0000256" key="2">
    <source>
        <dbReference type="ARBA" id="ARBA00005189"/>
    </source>
</evidence>
<comment type="cofactor">
    <cofactor evidence="1">
        <name>pyruvate</name>
        <dbReference type="ChEBI" id="CHEBI:15361"/>
    </cofactor>
</comment>
<evidence type="ECO:0000256" key="4">
    <source>
        <dbReference type="ARBA" id="ARBA00022475"/>
    </source>
</evidence>
<evidence type="ECO:0000256" key="5">
    <source>
        <dbReference type="ARBA" id="ARBA00022516"/>
    </source>
</evidence>
<keyword evidence="5" id="KW-0444">Lipid biosynthesis</keyword>
<dbReference type="EMBL" id="LAZR01000008">
    <property type="protein sequence ID" value="KKO08781.1"/>
    <property type="molecule type" value="Genomic_DNA"/>
</dbReference>
<keyword evidence="11" id="KW-1208">Phospholipid metabolism</keyword>
<sequence length="291" mass="32218">MKDSLFILLQHLVPQHLLSRLAGKLADCQWSVIKAPFIRWFIRRYQVDMSQALDPDPSAYASFNAFFTRALRADARPLHGDDRTAVSPVDGIVSQLGPVRDGLLLQAKGHRFSLQAILGGDSALAEEFDAGCFATIYLSPSHYHRVHMPLPGTLREMTYVPGKLFSVNQLTAERVDNLFARNERLVCVFDTDHGPMALILVGAMIVGSVDTTWAGQVCPAPHRLRKTDYRQQSPAVQIARGAEMGRFKLGSTVIAVFAENRVELNAELAAGTNINMGQRLGTIIDDEELYE</sequence>
<dbReference type="GO" id="GO:0004609">
    <property type="term" value="F:phosphatidylserine decarboxylase activity"/>
    <property type="evidence" value="ECO:0007669"/>
    <property type="project" value="UniProtKB-EC"/>
</dbReference>
<evidence type="ECO:0000256" key="1">
    <source>
        <dbReference type="ARBA" id="ARBA00001928"/>
    </source>
</evidence>
<dbReference type="PANTHER" id="PTHR10067">
    <property type="entry name" value="PHOSPHATIDYLSERINE DECARBOXYLASE"/>
    <property type="match status" value="1"/>
</dbReference>
<dbReference type="InterPro" id="IPR033178">
    <property type="entry name" value="PSD_type1_pro"/>
</dbReference>
<evidence type="ECO:0000256" key="8">
    <source>
        <dbReference type="ARBA" id="ARBA00023136"/>
    </source>
</evidence>
<evidence type="ECO:0000256" key="10">
    <source>
        <dbReference type="ARBA" id="ARBA00023239"/>
    </source>
</evidence>